<protein>
    <submittedName>
        <fullName evidence="1">Uncharacterized protein</fullName>
    </submittedName>
</protein>
<feature type="non-terminal residue" evidence="1">
    <location>
        <position position="1"/>
    </location>
</feature>
<dbReference type="AlphaFoldDB" id="A0A6J4TKZ4"/>
<name>A0A6J4TKZ4_9ACTN</name>
<dbReference type="EMBL" id="CADCVM010000432">
    <property type="protein sequence ID" value="CAA9525076.1"/>
    <property type="molecule type" value="Genomic_DNA"/>
</dbReference>
<proteinExistence type="predicted"/>
<accession>A0A6J4TKZ4</accession>
<sequence>DPYPPGRCRRGRLRLRRRGEDLPLQNFGLLRSHTGLRGL</sequence>
<evidence type="ECO:0000313" key="1">
    <source>
        <dbReference type="EMBL" id="CAA9525076.1"/>
    </source>
</evidence>
<reference evidence="1" key="1">
    <citation type="submission" date="2020-02" db="EMBL/GenBank/DDBJ databases">
        <authorList>
            <person name="Meier V. D."/>
        </authorList>
    </citation>
    <scope>NUCLEOTIDE SEQUENCE</scope>
    <source>
        <strain evidence="1">AVDCRST_MAG05</strain>
    </source>
</reference>
<organism evidence="1">
    <name type="scientific">uncultured Rubrobacteraceae bacterium</name>
    <dbReference type="NCBI Taxonomy" id="349277"/>
    <lineage>
        <taxon>Bacteria</taxon>
        <taxon>Bacillati</taxon>
        <taxon>Actinomycetota</taxon>
        <taxon>Rubrobacteria</taxon>
        <taxon>Rubrobacterales</taxon>
        <taxon>Rubrobacteraceae</taxon>
        <taxon>environmental samples</taxon>
    </lineage>
</organism>
<gene>
    <name evidence="1" type="ORF">AVDCRST_MAG05-3895</name>
</gene>
<feature type="non-terminal residue" evidence="1">
    <location>
        <position position="39"/>
    </location>
</feature>